<feature type="domain" description="HTH lysR-type" evidence="5">
    <location>
        <begin position="16"/>
        <end position="71"/>
    </location>
</feature>
<name>A4BBG8_9GAMM</name>
<dbReference type="PANTHER" id="PTHR30427:SF1">
    <property type="entry name" value="TRANSCRIPTIONAL ACTIVATOR PROTEIN LYSR"/>
    <property type="match status" value="1"/>
</dbReference>
<dbReference type="PANTHER" id="PTHR30427">
    <property type="entry name" value="TRANSCRIPTIONAL ACTIVATOR PROTEIN LYSR"/>
    <property type="match status" value="1"/>
</dbReference>
<dbReference type="Gene3D" id="3.40.190.10">
    <property type="entry name" value="Periplasmic binding protein-like II"/>
    <property type="match status" value="2"/>
</dbReference>
<dbReference type="InterPro" id="IPR000847">
    <property type="entry name" value="LysR_HTH_N"/>
</dbReference>
<dbReference type="AlphaFoldDB" id="A4BBG8"/>
<dbReference type="SUPFAM" id="SSF53850">
    <property type="entry name" value="Periplasmic binding protein-like II"/>
    <property type="match status" value="1"/>
</dbReference>
<organism evidence="6 7">
    <name type="scientific">Reinekea blandensis MED297</name>
    <dbReference type="NCBI Taxonomy" id="314283"/>
    <lineage>
        <taxon>Bacteria</taxon>
        <taxon>Pseudomonadati</taxon>
        <taxon>Pseudomonadota</taxon>
        <taxon>Gammaproteobacteria</taxon>
        <taxon>Oceanospirillales</taxon>
        <taxon>Saccharospirillaceae</taxon>
        <taxon>Reinekea</taxon>
    </lineage>
</organism>
<keyword evidence="4" id="KW-0804">Transcription</keyword>
<dbReference type="EMBL" id="AAOE01000004">
    <property type="protein sequence ID" value="EAR10303.1"/>
    <property type="molecule type" value="Genomic_DNA"/>
</dbReference>
<evidence type="ECO:0000256" key="3">
    <source>
        <dbReference type="ARBA" id="ARBA00023125"/>
    </source>
</evidence>
<dbReference type="PROSITE" id="PS50931">
    <property type="entry name" value="HTH_LYSR"/>
    <property type="match status" value="1"/>
</dbReference>
<gene>
    <name evidence="6" type="ORF">MED297_00740</name>
</gene>
<keyword evidence="2" id="KW-0805">Transcription regulation</keyword>
<dbReference type="GO" id="GO:0010628">
    <property type="term" value="P:positive regulation of gene expression"/>
    <property type="evidence" value="ECO:0007669"/>
    <property type="project" value="TreeGrafter"/>
</dbReference>
<dbReference type="STRING" id="314283.MED297_00740"/>
<accession>A4BBG8</accession>
<keyword evidence="7" id="KW-1185">Reference proteome</keyword>
<evidence type="ECO:0000256" key="4">
    <source>
        <dbReference type="ARBA" id="ARBA00023163"/>
    </source>
</evidence>
<dbReference type="InterPro" id="IPR036388">
    <property type="entry name" value="WH-like_DNA-bd_sf"/>
</dbReference>
<evidence type="ECO:0000256" key="2">
    <source>
        <dbReference type="ARBA" id="ARBA00023015"/>
    </source>
</evidence>
<evidence type="ECO:0000256" key="1">
    <source>
        <dbReference type="ARBA" id="ARBA00009437"/>
    </source>
</evidence>
<dbReference type="InterPro" id="IPR036390">
    <property type="entry name" value="WH_DNA-bd_sf"/>
</dbReference>
<comment type="similarity">
    <text evidence="1">Belongs to the LysR transcriptional regulatory family.</text>
</comment>
<protein>
    <submittedName>
        <fullName evidence="6">Putative transcriptional activator for lysine biosynthesis (LysR family) protein</fullName>
    </submittedName>
</protein>
<dbReference type="Pfam" id="PF03466">
    <property type="entry name" value="LysR_substrate"/>
    <property type="match status" value="1"/>
</dbReference>
<dbReference type="GO" id="GO:0003700">
    <property type="term" value="F:DNA-binding transcription factor activity"/>
    <property type="evidence" value="ECO:0007669"/>
    <property type="project" value="InterPro"/>
</dbReference>
<dbReference type="Pfam" id="PF00126">
    <property type="entry name" value="HTH_1"/>
    <property type="match status" value="1"/>
</dbReference>
<dbReference type="Gene3D" id="1.10.10.10">
    <property type="entry name" value="Winged helix-like DNA-binding domain superfamily/Winged helix DNA-binding domain"/>
    <property type="match status" value="1"/>
</dbReference>
<dbReference type="Proteomes" id="UP000005953">
    <property type="component" value="Unassembled WGS sequence"/>
</dbReference>
<dbReference type="PRINTS" id="PR00039">
    <property type="entry name" value="HTHLYSR"/>
</dbReference>
<evidence type="ECO:0000259" key="5">
    <source>
        <dbReference type="PROSITE" id="PS50931"/>
    </source>
</evidence>
<evidence type="ECO:0000313" key="6">
    <source>
        <dbReference type="EMBL" id="EAR10303.1"/>
    </source>
</evidence>
<evidence type="ECO:0000313" key="7">
    <source>
        <dbReference type="Proteomes" id="UP000005953"/>
    </source>
</evidence>
<dbReference type="GO" id="GO:0043565">
    <property type="term" value="F:sequence-specific DNA binding"/>
    <property type="evidence" value="ECO:0007669"/>
    <property type="project" value="TreeGrafter"/>
</dbReference>
<dbReference type="InterPro" id="IPR005119">
    <property type="entry name" value="LysR_subst-bd"/>
</dbReference>
<sequence length="317" mass="35055">MAMAEMNDNDINISSIKSLLIFKTLYETGNATRTAKDLGITQSGVSRSLAQLEDNIGFPLFMRHKKRLVTLPEADELYQEALRLMGHLENMKHSIAALREFGASRLRIASAPALGFAYVPKTIARMLNDSPKYSTYLDIMPSPEVVRAVEADSFDVGFVSLPIASQALVVDELFSTEAVCLMPEHHALAKAEVITIEDFEGQHLVVPNQPNLAADELLLQLSQKNIRIAGKTESNIAAIYALVANGVGIAVINPITAYDHQMTRDRLLIKPFKPAIHFNFGLVYKQKWSDNRLISLLKRVSPELPDHLVTSVAHPAD</sequence>
<dbReference type="SUPFAM" id="SSF46785">
    <property type="entry name" value="Winged helix' DNA-binding domain"/>
    <property type="match status" value="1"/>
</dbReference>
<comment type="caution">
    <text evidence="6">The sequence shown here is derived from an EMBL/GenBank/DDBJ whole genome shotgun (WGS) entry which is preliminary data.</text>
</comment>
<keyword evidence="3" id="KW-0238">DNA-binding</keyword>
<proteinExistence type="inferred from homology"/>
<dbReference type="HOGENOM" id="CLU_039613_6_3_6"/>
<reference evidence="6 7" key="1">
    <citation type="submission" date="2006-02" db="EMBL/GenBank/DDBJ databases">
        <authorList>
            <person name="Pinhassi J."/>
            <person name="Pedros-Alio C."/>
            <person name="Ferriera S."/>
            <person name="Johnson J."/>
            <person name="Kravitz S."/>
            <person name="Halpern A."/>
            <person name="Remington K."/>
            <person name="Beeson K."/>
            <person name="Tran B."/>
            <person name="Rogers Y.-H."/>
            <person name="Friedman R."/>
            <person name="Venter J.C."/>
        </authorList>
    </citation>
    <scope>NUCLEOTIDE SEQUENCE [LARGE SCALE GENOMIC DNA]</scope>
    <source>
        <strain evidence="6 7">MED297</strain>
    </source>
</reference>